<evidence type="ECO:0000313" key="1">
    <source>
        <dbReference type="EMBL" id="ETR68121.1"/>
    </source>
</evidence>
<proteinExistence type="predicted"/>
<gene>
    <name evidence="1" type="ORF">OMM_10859</name>
</gene>
<reference evidence="2" key="1">
    <citation type="submission" date="2012-11" db="EMBL/GenBank/DDBJ databases">
        <authorList>
            <person name="Lucero-Rivera Y.E."/>
            <person name="Tovar-Ramirez D."/>
        </authorList>
    </citation>
    <scope>NUCLEOTIDE SEQUENCE [LARGE SCALE GENOMIC DNA]</scope>
    <source>
        <strain evidence="2">Araruama</strain>
    </source>
</reference>
<organism evidence="1 2">
    <name type="scientific">Candidatus Magnetoglobus multicellularis str. Araruama</name>
    <dbReference type="NCBI Taxonomy" id="890399"/>
    <lineage>
        <taxon>Bacteria</taxon>
        <taxon>Pseudomonadati</taxon>
        <taxon>Thermodesulfobacteriota</taxon>
        <taxon>Desulfobacteria</taxon>
        <taxon>Desulfobacterales</taxon>
        <taxon>Desulfobacteraceae</taxon>
        <taxon>Candidatus Magnetoglobus</taxon>
    </lineage>
</organism>
<dbReference type="AlphaFoldDB" id="A0A1V1NZW4"/>
<accession>A0A1V1NZW4</accession>
<comment type="caution">
    <text evidence="1">The sequence shown here is derived from an EMBL/GenBank/DDBJ whole genome shotgun (WGS) entry which is preliminary data.</text>
</comment>
<dbReference type="EMBL" id="ATBP01001066">
    <property type="protein sequence ID" value="ETR68121.1"/>
    <property type="molecule type" value="Genomic_DNA"/>
</dbReference>
<name>A0A1V1NZW4_9BACT</name>
<dbReference type="Proteomes" id="UP000189670">
    <property type="component" value="Unassembled WGS sequence"/>
</dbReference>
<sequence length="113" mass="12942">MLIEEFGKEYGNYFSILELLSLGTNTRTQIESLLEMNIGGYLDNLEKQYHLISKKQPFNAKKKAGFNDTVLMTIFSIFGSDLYTGMAAPLKLKTFRMSKKFLKGIYRPTVGHF</sequence>
<protein>
    <submittedName>
        <fullName evidence="1">Uncharacterized protein</fullName>
    </submittedName>
</protein>
<evidence type="ECO:0000313" key="2">
    <source>
        <dbReference type="Proteomes" id="UP000189670"/>
    </source>
</evidence>